<dbReference type="Proteomes" id="UP000245712">
    <property type="component" value="Unassembled WGS sequence"/>
</dbReference>
<sequence>MDLTRIDLNLLVSLDVLLAECNVTKAAARLHISQPALSAQLARLRNLFDDPLLVPLQKGRGMNPTARALALHGPLRSALKTLGAVVQTELTFDPAKDQRVFRIALGDNAMIAVGAPLAAHMASQTSGNVRIAFSMSEPERIGRFMEEGEFDVLIDSERAIPGGLLAAVLREEPFVMAQRKHHPRGKRPLNLKTYCAMRHVVVSPDRDNFRGYMDGYLEALGQRRNTILAVPQAGMIPDILAGSDCVCTLPRMLLSRCLDVVDIFDLPFPCEPYRLSLAWHIRDDNDPAVRWLREQIFALEKVDSISRKRSTSSTNRRKRHTETRR</sequence>
<dbReference type="Gene3D" id="1.10.10.10">
    <property type="entry name" value="Winged helix-like DNA-binding domain superfamily/Winged helix DNA-binding domain"/>
    <property type="match status" value="1"/>
</dbReference>
<keyword evidence="7" id="KW-1185">Reference proteome</keyword>
<dbReference type="InterPro" id="IPR000847">
    <property type="entry name" value="LysR_HTH_N"/>
</dbReference>
<evidence type="ECO:0000259" key="5">
    <source>
        <dbReference type="PROSITE" id="PS50931"/>
    </source>
</evidence>
<dbReference type="SUPFAM" id="SSF46785">
    <property type="entry name" value="Winged helix' DNA-binding domain"/>
    <property type="match status" value="1"/>
</dbReference>
<dbReference type="PRINTS" id="PR00039">
    <property type="entry name" value="HTHLYSR"/>
</dbReference>
<dbReference type="PANTHER" id="PTHR30118">
    <property type="entry name" value="HTH-TYPE TRANSCRIPTIONAL REGULATOR LEUO-RELATED"/>
    <property type="match status" value="1"/>
</dbReference>
<dbReference type="EMBL" id="QEOB01000012">
    <property type="protein sequence ID" value="PVX79882.1"/>
    <property type="molecule type" value="Genomic_DNA"/>
</dbReference>
<evidence type="ECO:0000256" key="2">
    <source>
        <dbReference type="ARBA" id="ARBA00023015"/>
    </source>
</evidence>
<proteinExistence type="inferred from homology"/>
<dbReference type="InterPro" id="IPR037402">
    <property type="entry name" value="YidZ_PBP2"/>
</dbReference>
<evidence type="ECO:0000256" key="3">
    <source>
        <dbReference type="ARBA" id="ARBA00023125"/>
    </source>
</evidence>
<gene>
    <name evidence="6" type="ORF">C7402_11269</name>
</gene>
<dbReference type="PROSITE" id="PS50931">
    <property type="entry name" value="HTH_LYSR"/>
    <property type="match status" value="1"/>
</dbReference>
<dbReference type="InterPro" id="IPR005119">
    <property type="entry name" value="LysR_subst-bd"/>
</dbReference>
<reference evidence="6 7" key="1">
    <citation type="submission" date="2018-05" db="EMBL/GenBank/DDBJ databases">
        <title>Genomic Encyclopedia of Type Strains, Phase IV (KMG-V): Genome sequencing to study the core and pangenomes of soil and plant-associated prokaryotes.</title>
        <authorList>
            <person name="Whitman W."/>
        </authorList>
    </citation>
    <scope>NUCLEOTIDE SEQUENCE [LARGE SCALE GENOMIC DNA]</scope>
    <source>
        <strain evidence="6 7">SCZa-39</strain>
    </source>
</reference>
<dbReference type="Gene3D" id="3.40.190.10">
    <property type="entry name" value="Periplasmic binding protein-like II"/>
    <property type="match status" value="2"/>
</dbReference>
<protein>
    <submittedName>
        <fullName evidence="6">DNA-binding transcriptional LysR family regulator</fullName>
    </submittedName>
</protein>
<accession>A0ABX5KJ43</accession>
<evidence type="ECO:0000256" key="1">
    <source>
        <dbReference type="ARBA" id="ARBA00009437"/>
    </source>
</evidence>
<evidence type="ECO:0000313" key="7">
    <source>
        <dbReference type="Proteomes" id="UP000245712"/>
    </source>
</evidence>
<dbReference type="GO" id="GO:0003677">
    <property type="term" value="F:DNA binding"/>
    <property type="evidence" value="ECO:0007669"/>
    <property type="project" value="UniProtKB-KW"/>
</dbReference>
<dbReference type="Pfam" id="PF03466">
    <property type="entry name" value="LysR_substrate"/>
    <property type="match status" value="1"/>
</dbReference>
<keyword evidence="4" id="KW-0804">Transcription</keyword>
<keyword evidence="2" id="KW-0805">Transcription regulation</keyword>
<keyword evidence="3 6" id="KW-0238">DNA-binding</keyword>
<dbReference type="Pfam" id="PF00126">
    <property type="entry name" value="HTH_1"/>
    <property type="match status" value="1"/>
</dbReference>
<dbReference type="PANTHER" id="PTHR30118:SF15">
    <property type="entry name" value="TRANSCRIPTIONAL REGULATORY PROTEIN"/>
    <property type="match status" value="1"/>
</dbReference>
<evidence type="ECO:0000313" key="6">
    <source>
        <dbReference type="EMBL" id="PVX79882.1"/>
    </source>
</evidence>
<comment type="similarity">
    <text evidence="1">Belongs to the LysR transcriptional regulatory family.</text>
</comment>
<dbReference type="InterPro" id="IPR036388">
    <property type="entry name" value="WH-like_DNA-bd_sf"/>
</dbReference>
<dbReference type="InterPro" id="IPR050389">
    <property type="entry name" value="LysR-type_TF"/>
</dbReference>
<feature type="domain" description="HTH lysR-type" evidence="5">
    <location>
        <begin position="6"/>
        <end position="65"/>
    </location>
</feature>
<name>A0ABX5KJ43_9BURK</name>
<dbReference type="SUPFAM" id="SSF53850">
    <property type="entry name" value="Periplasmic binding protein-like II"/>
    <property type="match status" value="1"/>
</dbReference>
<comment type="caution">
    <text evidence="6">The sequence shown here is derived from an EMBL/GenBank/DDBJ whole genome shotgun (WGS) entry which is preliminary data.</text>
</comment>
<dbReference type="RefSeq" id="WP_116612453.1">
    <property type="nucleotide sequence ID" value="NZ_CAJZAT010000202.1"/>
</dbReference>
<evidence type="ECO:0000256" key="4">
    <source>
        <dbReference type="ARBA" id="ARBA00023163"/>
    </source>
</evidence>
<organism evidence="6 7">
    <name type="scientific">Paraburkholderia unamae</name>
    <dbReference type="NCBI Taxonomy" id="219649"/>
    <lineage>
        <taxon>Bacteria</taxon>
        <taxon>Pseudomonadati</taxon>
        <taxon>Pseudomonadota</taxon>
        <taxon>Betaproteobacteria</taxon>
        <taxon>Burkholderiales</taxon>
        <taxon>Burkholderiaceae</taxon>
        <taxon>Paraburkholderia</taxon>
    </lineage>
</organism>
<dbReference type="CDD" id="cd08417">
    <property type="entry name" value="PBP2_Nitroaromatics_like"/>
    <property type="match status" value="1"/>
</dbReference>
<dbReference type="InterPro" id="IPR036390">
    <property type="entry name" value="WH_DNA-bd_sf"/>
</dbReference>